<protein>
    <submittedName>
        <fullName evidence="2">4-carboxymuconolactone decarboxylase-like protein</fullName>
    </submittedName>
</protein>
<dbReference type="PANTHER" id="PTHR34846">
    <property type="entry name" value="4-CARBOXYMUCONOLACTONE DECARBOXYLASE FAMILY PROTEIN (AFU_ORTHOLOGUE AFUA_6G11590)"/>
    <property type="match status" value="1"/>
</dbReference>
<feature type="domain" description="Carboxymuconolactone decarboxylase-like" evidence="1">
    <location>
        <begin position="44"/>
        <end position="117"/>
    </location>
</feature>
<dbReference type="InterPro" id="IPR029032">
    <property type="entry name" value="AhpD-like"/>
</dbReference>
<name>A0A8E2F246_9PEZI</name>
<dbReference type="Proteomes" id="UP000250140">
    <property type="component" value="Unassembled WGS sequence"/>
</dbReference>
<sequence>MRLPYVPSTPSDTSSHTAAIYARIAARRAPRPLIPLDLALLHSPPVADGWNSFIGAVRSQTSIDDSVKELAISRVAVLNGAVHEWNAHAPLALKSGVSPEGLESVRMAAVISKGMNKKISQDGEGGLSAREWAVLAYTDQMTKEVAVDERVFERLKEFFAERDIIEITATVAAYNCVSRFLVALDVGENNGKEMKNIKELSN</sequence>
<dbReference type="AlphaFoldDB" id="A0A8E2F246"/>
<evidence type="ECO:0000313" key="2">
    <source>
        <dbReference type="EMBL" id="OCL08533.1"/>
    </source>
</evidence>
<dbReference type="GO" id="GO:0051920">
    <property type="term" value="F:peroxiredoxin activity"/>
    <property type="evidence" value="ECO:0007669"/>
    <property type="project" value="InterPro"/>
</dbReference>
<dbReference type="InterPro" id="IPR003779">
    <property type="entry name" value="CMD-like"/>
</dbReference>
<gene>
    <name evidence="2" type="ORF">AOQ84DRAFT_38789</name>
</gene>
<dbReference type="OrthoDB" id="9998495at2759"/>
<dbReference type="Pfam" id="PF02627">
    <property type="entry name" value="CMD"/>
    <property type="match status" value="1"/>
</dbReference>
<dbReference type="SUPFAM" id="SSF69118">
    <property type="entry name" value="AhpD-like"/>
    <property type="match status" value="1"/>
</dbReference>
<organism evidence="2 3">
    <name type="scientific">Glonium stellatum</name>
    <dbReference type="NCBI Taxonomy" id="574774"/>
    <lineage>
        <taxon>Eukaryota</taxon>
        <taxon>Fungi</taxon>
        <taxon>Dikarya</taxon>
        <taxon>Ascomycota</taxon>
        <taxon>Pezizomycotina</taxon>
        <taxon>Dothideomycetes</taxon>
        <taxon>Pleosporomycetidae</taxon>
        <taxon>Gloniales</taxon>
        <taxon>Gloniaceae</taxon>
        <taxon>Glonium</taxon>
    </lineage>
</organism>
<reference evidence="2 3" key="1">
    <citation type="journal article" date="2016" name="Nat. Commun.">
        <title>Ectomycorrhizal ecology is imprinted in the genome of the dominant symbiotic fungus Cenococcum geophilum.</title>
        <authorList>
            <consortium name="DOE Joint Genome Institute"/>
            <person name="Peter M."/>
            <person name="Kohler A."/>
            <person name="Ohm R.A."/>
            <person name="Kuo A."/>
            <person name="Krutzmann J."/>
            <person name="Morin E."/>
            <person name="Arend M."/>
            <person name="Barry K.W."/>
            <person name="Binder M."/>
            <person name="Choi C."/>
            <person name="Clum A."/>
            <person name="Copeland A."/>
            <person name="Grisel N."/>
            <person name="Haridas S."/>
            <person name="Kipfer T."/>
            <person name="LaButti K."/>
            <person name="Lindquist E."/>
            <person name="Lipzen A."/>
            <person name="Maire R."/>
            <person name="Meier B."/>
            <person name="Mihaltcheva S."/>
            <person name="Molinier V."/>
            <person name="Murat C."/>
            <person name="Poggeler S."/>
            <person name="Quandt C.A."/>
            <person name="Sperisen C."/>
            <person name="Tritt A."/>
            <person name="Tisserant E."/>
            <person name="Crous P.W."/>
            <person name="Henrissat B."/>
            <person name="Nehls U."/>
            <person name="Egli S."/>
            <person name="Spatafora J.W."/>
            <person name="Grigoriev I.V."/>
            <person name="Martin F.M."/>
        </authorList>
    </citation>
    <scope>NUCLEOTIDE SEQUENCE [LARGE SCALE GENOMIC DNA]</scope>
    <source>
        <strain evidence="2 3">CBS 207.34</strain>
    </source>
</reference>
<proteinExistence type="predicted"/>
<dbReference type="PANTHER" id="PTHR34846:SF11">
    <property type="entry name" value="4-CARBOXYMUCONOLACTONE DECARBOXYLASE FAMILY PROTEIN (AFU_ORTHOLOGUE AFUA_6G11590)"/>
    <property type="match status" value="1"/>
</dbReference>
<accession>A0A8E2F246</accession>
<evidence type="ECO:0000259" key="1">
    <source>
        <dbReference type="Pfam" id="PF02627"/>
    </source>
</evidence>
<evidence type="ECO:0000313" key="3">
    <source>
        <dbReference type="Proteomes" id="UP000250140"/>
    </source>
</evidence>
<keyword evidence="3" id="KW-1185">Reference proteome</keyword>
<dbReference type="Gene3D" id="1.20.1290.10">
    <property type="entry name" value="AhpD-like"/>
    <property type="match status" value="1"/>
</dbReference>
<dbReference type="EMBL" id="KV749639">
    <property type="protein sequence ID" value="OCL08533.1"/>
    <property type="molecule type" value="Genomic_DNA"/>
</dbReference>